<dbReference type="InterPro" id="IPR006068">
    <property type="entry name" value="ATPase_P-typ_cation-transptr_C"/>
</dbReference>
<dbReference type="CDD" id="cd02077">
    <property type="entry name" value="P-type_ATPase_Mg"/>
    <property type="match status" value="1"/>
</dbReference>
<feature type="transmembrane region" description="Helical" evidence="19">
    <location>
        <begin position="821"/>
        <end position="845"/>
    </location>
</feature>
<dbReference type="GO" id="GO:0016887">
    <property type="term" value="F:ATP hydrolysis activity"/>
    <property type="evidence" value="ECO:0007669"/>
    <property type="project" value="InterPro"/>
</dbReference>
<accession>A0A6M1RW27</accession>
<evidence type="ECO:0000256" key="4">
    <source>
        <dbReference type="ARBA" id="ARBA00012786"/>
    </source>
</evidence>
<evidence type="ECO:0000313" key="21">
    <source>
        <dbReference type="EMBL" id="NGO39581.1"/>
    </source>
</evidence>
<feature type="domain" description="Cation-transporting P-type ATPase N-terminal" evidence="20">
    <location>
        <begin position="17"/>
        <end position="90"/>
    </location>
</feature>
<keyword evidence="9 19" id="KW-0812">Transmembrane</keyword>
<dbReference type="InterPro" id="IPR008250">
    <property type="entry name" value="ATPase_P-typ_transduc_dom_A_sf"/>
</dbReference>
<evidence type="ECO:0000256" key="6">
    <source>
        <dbReference type="ARBA" id="ARBA00022475"/>
    </source>
</evidence>
<dbReference type="GO" id="GO:0005886">
    <property type="term" value="C:plasma membrane"/>
    <property type="evidence" value="ECO:0007669"/>
    <property type="project" value="UniProtKB-SubCell"/>
</dbReference>
<keyword evidence="12" id="KW-0460">Magnesium</keyword>
<dbReference type="InterPro" id="IPR004014">
    <property type="entry name" value="ATPase_P-typ_cation-transptr_N"/>
</dbReference>
<dbReference type="SMART" id="SM00831">
    <property type="entry name" value="Cation_ATPase_N"/>
    <property type="match status" value="1"/>
</dbReference>
<dbReference type="PANTHER" id="PTHR42861">
    <property type="entry name" value="CALCIUM-TRANSPORTING ATPASE"/>
    <property type="match status" value="1"/>
</dbReference>
<evidence type="ECO:0000256" key="16">
    <source>
        <dbReference type="ARBA" id="ARBA00029806"/>
    </source>
</evidence>
<dbReference type="Gene3D" id="2.70.150.10">
    <property type="entry name" value="Calcium-transporting ATPase, cytoplasmic transduction domain A"/>
    <property type="match status" value="1"/>
</dbReference>
<dbReference type="GO" id="GO:0005524">
    <property type="term" value="F:ATP binding"/>
    <property type="evidence" value="ECO:0007669"/>
    <property type="project" value="UniProtKB-KW"/>
</dbReference>
<dbReference type="InterPro" id="IPR023214">
    <property type="entry name" value="HAD_sf"/>
</dbReference>
<dbReference type="GO" id="GO:0015444">
    <property type="term" value="F:P-type magnesium transporter activity"/>
    <property type="evidence" value="ECO:0007669"/>
    <property type="project" value="UniProtKB-EC"/>
</dbReference>
<keyword evidence="8" id="KW-0597">Phosphoprotein</keyword>
<keyword evidence="13" id="KW-1278">Translocase</keyword>
<dbReference type="NCBIfam" id="NF011702">
    <property type="entry name" value="PRK15122.1"/>
    <property type="match status" value="1"/>
</dbReference>
<dbReference type="PRINTS" id="PR01836">
    <property type="entry name" value="MGATPASE"/>
</dbReference>
<comment type="caution">
    <text evidence="21">The sequence shown here is derived from an EMBL/GenBank/DDBJ whole genome shotgun (WGS) entry which is preliminary data.</text>
</comment>
<organism evidence="21 22">
    <name type="scientific">Limisphaera ngatamarikiensis</name>
    <dbReference type="NCBI Taxonomy" id="1324935"/>
    <lineage>
        <taxon>Bacteria</taxon>
        <taxon>Pseudomonadati</taxon>
        <taxon>Verrucomicrobiota</taxon>
        <taxon>Verrucomicrobiia</taxon>
        <taxon>Limisphaerales</taxon>
        <taxon>Limisphaeraceae</taxon>
        <taxon>Limisphaera</taxon>
    </lineage>
</organism>
<dbReference type="SFLD" id="SFLDF00027">
    <property type="entry name" value="p-type_atpase"/>
    <property type="match status" value="1"/>
</dbReference>
<dbReference type="InterPro" id="IPR036412">
    <property type="entry name" value="HAD-like_sf"/>
</dbReference>
<gene>
    <name evidence="21" type="primary">mgtA</name>
    <name evidence="21" type="ORF">G4L39_09260</name>
</gene>
<sequence>MTPTGYQPPELFRDLGEAASADTEEVLRRLRVGPEGLTWTEARRRLEVFGPNELAAQKPPGWPVLLWNATRHPFNAILAALALVSWVTGDLKAVVVMVSMIVLSVGLRFWQEARSQMQAASLRNMVHNEATVLRAENKGVDRKPNALNRIASDIPTRELVPGDIVLLSAGDMVPADLRLLESRDLFVTQSALTGEAMPVEKYEPDRQPAGPPKPSDRLPVEVLDSPHLLFMGSSIVSGTGKAVVLATGNRTFFGQMAEKLTGKRPETAFDRGVRHVSWLLIRFMLVMAPTVFFINGILKHDWLDAFLFGVAIAVGLTPEMLPMIVNANLARGAIAMARQKTIVKHLHAIQNFGAMNILCTDKTGTLTRDKVVLIRHVDLNGRDSRRVLEHAYLNSLFQTGLKNLLDRAVIERAESLGLRDAAKTWWKLDEIPFDFVRRRMSVLLSRSRREHVLFCKGAVEEMLDICRHVEHNGRIVPLSDTLREQLKELRDHLNEDGLRVIAVGYKQLPAHTTRVTAADESDLVFSGFVAFLDPPKETTAEALRLLREHGVTVKILTGDNAVVARKICRDVGLTVENIITGAEIETLDDNALAQLAEHTTIFAKLSPMQKARVIRALKSRGHIVGFMGDGINDAMALREADVGISVDSAVDVAREAADIILLEKSLLVLERGIVEGRRTFGNVIKYIKMTASSNFGNVFSVLAASAFLPFLPMLPVQLLVQNLLYDISQIAIPWDHMDEDWLKIPRPWNAGNIATFMLCIGPISSIFDILTFWVMWHVFGATSIATQSLFQSGWFVEGLLTQTLIVHMIRTEKIPFLQSTAAPAVLATTALVMAVGVVLPFTPIASAFRFQPLPASYFLYLVAALLGYCVLTQLAKGLYIRRFHQWL</sequence>
<feature type="transmembrane region" description="Helical" evidence="19">
    <location>
        <begin position="857"/>
        <end position="879"/>
    </location>
</feature>
<evidence type="ECO:0000256" key="17">
    <source>
        <dbReference type="ARBA" id="ARBA00047295"/>
    </source>
</evidence>
<dbReference type="InterPro" id="IPR001757">
    <property type="entry name" value="P_typ_ATPase"/>
</dbReference>
<keyword evidence="10" id="KW-0547">Nucleotide-binding</keyword>
<evidence type="ECO:0000256" key="9">
    <source>
        <dbReference type="ARBA" id="ARBA00022692"/>
    </source>
</evidence>
<comment type="catalytic activity">
    <reaction evidence="17">
        <text>Mg(2+)(out) + ATP + H2O = Mg(2+)(in) + ADP + phosphate + H(+)</text>
        <dbReference type="Rhea" id="RHEA:10260"/>
        <dbReference type="ChEBI" id="CHEBI:15377"/>
        <dbReference type="ChEBI" id="CHEBI:15378"/>
        <dbReference type="ChEBI" id="CHEBI:18420"/>
        <dbReference type="ChEBI" id="CHEBI:30616"/>
        <dbReference type="ChEBI" id="CHEBI:43474"/>
        <dbReference type="ChEBI" id="CHEBI:456216"/>
        <dbReference type="EC" id="7.2.2.14"/>
    </reaction>
</comment>
<dbReference type="EC" id="7.2.2.14" evidence="4"/>
<dbReference type="SFLD" id="SFLDG00002">
    <property type="entry name" value="C1.7:_P-type_atpase_like"/>
    <property type="match status" value="1"/>
</dbReference>
<comment type="subcellular location">
    <subcellularLocation>
        <location evidence="2">Cell inner membrane</location>
        <topology evidence="2">Multi-pass membrane protein</topology>
    </subcellularLocation>
</comment>
<feature type="transmembrane region" description="Helical" evidence="19">
    <location>
        <begin position="91"/>
        <end position="110"/>
    </location>
</feature>
<dbReference type="Gene3D" id="3.40.50.1000">
    <property type="entry name" value="HAD superfamily/HAD-like"/>
    <property type="match status" value="1"/>
</dbReference>
<dbReference type="InterPro" id="IPR023299">
    <property type="entry name" value="ATPase_P-typ_cyto_dom_N"/>
</dbReference>
<dbReference type="InterPro" id="IPR018303">
    <property type="entry name" value="ATPase_P-typ_P_site"/>
</dbReference>
<name>A0A6M1RW27_9BACT</name>
<comment type="function">
    <text evidence="1">Mediates magnesium influx to the cytosol.</text>
</comment>
<dbReference type="RefSeq" id="WP_165107678.1">
    <property type="nucleotide sequence ID" value="NZ_JAAKYA010000053.1"/>
</dbReference>
<dbReference type="SFLD" id="SFLDS00003">
    <property type="entry name" value="Haloacid_Dehalogenase"/>
    <property type="match status" value="1"/>
</dbReference>
<evidence type="ECO:0000256" key="2">
    <source>
        <dbReference type="ARBA" id="ARBA00004429"/>
    </source>
</evidence>
<dbReference type="Pfam" id="PF13246">
    <property type="entry name" value="Cation_ATPase"/>
    <property type="match status" value="1"/>
</dbReference>
<evidence type="ECO:0000256" key="14">
    <source>
        <dbReference type="ARBA" id="ARBA00022989"/>
    </source>
</evidence>
<dbReference type="NCBIfam" id="TIGR01494">
    <property type="entry name" value="ATPase_P-type"/>
    <property type="match status" value="2"/>
</dbReference>
<feature type="transmembrane region" description="Helical" evidence="19">
    <location>
        <begin position="279"/>
        <end position="299"/>
    </location>
</feature>
<evidence type="ECO:0000256" key="10">
    <source>
        <dbReference type="ARBA" id="ARBA00022741"/>
    </source>
</evidence>
<comment type="similarity">
    <text evidence="3">Belongs to the cation transport ATPase (P-type) (TC 3.A.3) family. Type IIIB subfamily.</text>
</comment>
<dbReference type="Gene3D" id="3.40.1110.10">
    <property type="entry name" value="Calcium-transporting ATPase, cytoplasmic domain N"/>
    <property type="match status" value="1"/>
</dbReference>
<dbReference type="InterPro" id="IPR006415">
    <property type="entry name" value="P-type_ATPase_IIIB"/>
</dbReference>
<dbReference type="AlphaFoldDB" id="A0A6M1RW27"/>
<evidence type="ECO:0000256" key="15">
    <source>
        <dbReference type="ARBA" id="ARBA00023136"/>
    </source>
</evidence>
<evidence type="ECO:0000256" key="19">
    <source>
        <dbReference type="SAM" id="Phobius"/>
    </source>
</evidence>
<dbReference type="InterPro" id="IPR059000">
    <property type="entry name" value="ATPase_P-type_domA"/>
</dbReference>
<keyword evidence="6" id="KW-1003">Cell membrane</keyword>
<dbReference type="Pfam" id="PF00689">
    <property type="entry name" value="Cation_ATPase_C"/>
    <property type="match status" value="1"/>
</dbReference>
<dbReference type="PROSITE" id="PS00154">
    <property type="entry name" value="ATPASE_E1_E2"/>
    <property type="match status" value="1"/>
</dbReference>
<evidence type="ECO:0000256" key="8">
    <source>
        <dbReference type="ARBA" id="ARBA00022553"/>
    </source>
</evidence>
<feature type="transmembrane region" description="Helical" evidence="19">
    <location>
        <begin position="305"/>
        <end position="330"/>
    </location>
</feature>
<evidence type="ECO:0000256" key="12">
    <source>
        <dbReference type="ARBA" id="ARBA00022842"/>
    </source>
</evidence>
<evidence type="ECO:0000256" key="13">
    <source>
        <dbReference type="ARBA" id="ARBA00022967"/>
    </source>
</evidence>
<dbReference type="SUPFAM" id="SSF81665">
    <property type="entry name" value="Calcium ATPase, transmembrane domain M"/>
    <property type="match status" value="1"/>
</dbReference>
<dbReference type="Pfam" id="PF00690">
    <property type="entry name" value="Cation_ATPase_N"/>
    <property type="match status" value="1"/>
</dbReference>
<keyword evidence="15 19" id="KW-0472">Membrane</keyword>
<feature type="transmembrane region" description="Helical" evidence="19">
    <location>
        <begin position="753"/>
        <end position="776"/>
    </location>
</feature>
<evidence type="ECO:0000256" key="11">
    <source>
        <dbReference type="ARBA" id="ARBA00022840"/>
    </source>
</evidence>
<reference evidence="21 22" key="1">
    <citation type="submission" date="2020-02" db="EMBL/GenBank/DDBJ databases">
        <title>Draft genome sequence of Limisphaera ngatamarikiensis NGM72.4T, a thermophilic Verrucomicrobia grouped in subdivision 3.</title>
        <authorList>
            <person name="Carere C.R."/>
            <person name="Steen J."/>
            <person name="Hugenholtz P."/>
            <person name="Stott M.B."/>
        </authorList>
    </citation>
    <scope>NUCLEOTIDE SEQUENCE [LARGE SCALE GENOMIC DNA]</scope>
    <source>
        <strain evidence="21 22">NGM72.4</strain>
    </source>
</reference>
<evidence type="ECO:0000256" key="1">
    <source>
        <dbReference type="ARBA" id="ARBA00003954"/>
    </source>
</evidence>
<dbReference type="Proteomes" id="UP000477311">
    <property type="component" value="Unassembled WGS sequence"/>
</dbReference>
<dbReference type="InterPro" id="IPR023298">
    <property type="entry name" value="ATPase_P-typ_TM_dom_sf"/>
</dbReference>
<evidence type="ECO:0000256" key="3">
    <source>
        <dbReference type="ARBA" id="ARBA00008746"/>
    </source>
</evidence>
<dbReference type="SUPFAM" id="SSF56784">
    <property type="entry name" value="HAD-like"/>
    <property type="match status" value="1"/>
</dbReference>
<keyword evidence="22" id="KW-1185">Reference proteome</keyword>
<proteinExistence type="inferred from homology"/>
<dbReference type="SUPFAM" id="SSF81660">
    <property type="entry name" value="Metal cation-transporting ATPase, ATP-binding domain N"/>
    <property type="match status" value="1"/>
</dbReference>
<dbReference type="Pfam" id="PF00122">
    <property type="entry name" value="E1-E2_ATPase"/>
    <property type="match status" value="1"/>
</dbReference>
<dbReference type="Gene3D" id="1.20.1110.10">
    <property type="entry name" value="Calcium-transporting ATPase, transmembrane domain"/>
    <property type="match status" value="1"/>
</dbReference>
<dbReference type="InterPro" id="IPR044492">
    <property type="entry name" value="P_typ_ATPase_HD_dom"/>
</dbReference>
<keyword evidence="7" id="KW-0997">Cell inner membrane</keyword>
<evidence type="ECO:0000256" key="7">
    <source>
        <dbReference type="ARBA" id="ARBA00022519"/>
    </source>
</evidence>
<evidence type="ECO:0000313" key="22">
    <source>
        <dbReference type="Proteomes" id="UP000477311"/>
    </source>
</evidence>
<keyword evidence="14 19" id="KW-1133">Transmembrane helix</keyword>
<evidence type="ECO:0000256" key="18">
    <source>
        <dbReference type="SAM" id="MobiDB-lite"/>
    </source>
</evidence>
<evidence type="ECO:0000256" key="5">
    <source>
        <dbReference type="ARBA" id="ARBA00013555"/>
    </source>
</evidence>
<dbReference type="NCBIfam" id="TIGR01524">
    <property type="entry name" value="ATPase-IIIB_Mg"/>
    <property type="match status" value="1"/>
</dbReference>
<feature type="region of interest" description="Disordered" evidence="18">
    <location>
        <begin position="197"/>
        <end position="218"/>
    </location>
</feature>
<keyword evidence="11" id="KW-0067">ATP-binding</keyword>
<evidence type="ECO:0000259" key="20">
    <source>
        <dbReference type="SMART" id="SM00831"/>
    </source>
</evidence>
<dbReference type="SUPFAM" id="SSF81653">
    <property type="entry name" value="Calcium ATPase, transduction domain A"/>
    <property type="match status" value="1"/>
</dbReference>
<protein>
    <recommendedName>
        <fullName evidence="5">Magnesium-transporting ATPase, P-type 1</fullName>
        <ecNumber evidence="4">7.2.2.14</ecNumber>
    </recommendedName>
    <alternativeName>
        <fullName evidence="16">Mg(2+) transport ATPase, P-type 1</fullName>
    </alternativeName>
</protein>
<dbReference type="EMBL" id="JAAKYA010000053">
    <property type="protein sequence ID" value="NGO39581.1"/>
    <property type="molecule type" value="Genomic_DNA"/>
</dbReference>